<evidence type="ECO:0000256" key="2">
    <source>
        <dbReference type="ARBA" id="ARBA00006991"/>
    </source>
</evidence>
<dbReference type="SMART" id="SM00355">
    <property type="entry name" value="ZnF_C2H2"/>
    <property type="match status" value="8"/>
</dbReference>
<evidence type="ECO:0000256" key="11">
    <source>
        <dbReference type="PROSITE-ProRule" id="PRU00042"/>
    </source>
</evidence>
<feature type="region of interest" description="Disordered" evidence="12">
    <location>
        <begin position="622"/>
        <end position="643"/>
    </location>
</feature>
<evidence type="ECO:0000256" key="4">
    <source>
        <dbReference type="ARBA" id="ARBA00022737"/>
    </source>
</evidence>
<dbReference type="Proteomes" id="UP001445076">
    <property type="component" value="Unassembled WGS sequence"/>
</dbReference>
<evidence type="ECO:0000313" key="14">
    <source>
        <dbReference type="EMBL" id="KAK8751544.1"/>
    </source>
</evidence>
<feature type="domain" description="C2H2-type" evidence="13">
    <location>
        <begin position="36"/>
        <end position="63"/>
    </location>
</feature>
<keyword evidence="3" id="KW-0479">Metal-binding</keyword>
<dbReference type="Gene3D" id="3.30.160.60">
    <property type="entry name" value="Classic Zinc Finger"/>
    <property type="match status" value="8"/>
</dbReference>
<evidence type="ECO:0000313" key="15">
    <source>
        <dbReference type="Proteomes" id="UP001445076"/>
    </source>
</evidence>
<gene>
    <name evidence="14" type="ORF">OTU49_009070</name>
</gene>
<dbReference type="GO" id="GO:0000978">
    <property type="term" value="F:RNA polymerase II cis-regulatory region sequence-specific DNA binding"/>
    <property type="evidence" value="ECO:0007669"/>
    <property type="project" value="TreeGrafter"/>
</dbReference>
<accession>A0AAW0YN64</accession>
<feature type="domain" description="C2H2-type" evidence="13">
    <location>
        <begin position="64"/>
        <end position="91"/>
    </location>
</feature>
<comment type="subcellular location">
    <subcellularLocation>
        <location evidence="1">Nucleus</location>
    </subcellularLocation>
</comment>
<evidence type="ECO:0000256" key="5">
    <source>
        <dbReference type="ARBA" id="ARBA00022771"/>
    </source>
</evidence>
<dbReference type="GO" id="GO:0008270">
    <property type="term" value="F:zinc ion binding"/>
    <property type="evidence" value="ECO:0007669"/>
    <property type="project" value="UniProtKB-KW"/>
</dbReference>
<evidence type="ECO:0000259" key="13">
    <source>
        <dbReference type="PROSITE" id="PS50157"/>
    </source>
</evidence>
<feature type="domain" description="C2H2-type" evidence="13">
    <location>
        <begin position="148"/>
        <end position="175"/>
    </location>
</feature>
<dbReference type="GO" id="GO:0001228">
    <property type="term" value="F:DNA-binding transcription activator activity, RNA polymerase II-specific"/>
    <property type="evidence" value="ECO:0007669"/>
    <property type="project" value="TreeGrafter"/>
</dbReference>
<evidence type="ECO:0000256" key="1">
    <source>
        <dbReference type="ARBA" id="ARBA00004123"/>
    </source>
</evidence>
<keyword evidence="7" id="KW-0805">Transcription regulation</keyword>
<organism evidence="14 15">
    <name type="scientific">Cherax quadricarinatus</name>
    <name type="common">Australian red claw crayfish</name>
    <dbReference type="NCBI Taxonomy" id="27406"/>
    <lineage>
        <taxon>Eukaryota</taxon>
        <taxon>Metazoa</taxon>
        <taxon>Ecdysozoa</taxon>
        <taxon>Arthropoda</taxon>
        <taxon>Crustacea</taxon>
        <taxon>Multicrustacea</taxon>
        <taxon>Malacostraca</taxon>
        <taxon>Eumalacostraca</taxon>
        <taxon>Eucarida</taxon>
        <taxon>Decapoda</taxon>
        <taxon>Pleocyemata</taxon>
        <taxon>Astacidea</taxon>
        <taxon>Parastacoidea</taxon>
        <taxon>Parastacidae</taxon>
        <taxon>Cherax</taxon>
    </lineage>
</organism>
<keyword evidence="10" id="KW-0539">Nucleus</keyword>
<evidence type="ECO:0000256" key="3">
    <source>
        <dbReference type="ARBA" id="ARBA00022723"/>
    </source>
</evidence>
<proteinExistence type="inferred from homology"/>
<dbReference type="PANTHER" id="PTHR24393:SF15">
    <property type="entry name" value="IP01243P-RELATED"/>
    <property type="match status" value="1"/>
</dbReference>
<dbReference type="FunFam" id="3.30.160.60:FF:001480">
    <property type="entry name" value="Si:cabz01071911.3"/>
    <property type="match status" value="1"/>
</dbReference>
<dbReference type="GO" id="GO:0003682">
    <property type="term" value="F:chromatin binding"/>
    <property type="evidence" value="ECO:0007669"/>
    <property type="project" value="UniProtKB-ARBA"/>
</dbReference>
<dbReference type="FunFam" id="3.30.160.60:FF:000478">
    <property type="entry name" value="Zinc finger protein 133"/>
    <property type="match status" value="1"/>
</dbReference>
<keyword evidence="9" id="KW-0804">Transcription</keyword>
<dbReference type="PANTHER" id="PTHR24393">
    <property type="entry name" value="ZINC FINGER PROTEIN"/>
    <property type="match status" value="1"/>
</dbReference>
<feature type="domain" description="C2H2-type" evidence="13">
    <location>
        <begin position="176"/>
        <end position="203"/>
    </location>
</feature>
<dbReference type="PROSITE" id="PS00028">
    <property type="entry name" value="ZINC_FINGER_C2H2_1"/>
    <property type="match status" value="7"/>
</dbReference>
<dbReference type="FunFam" id="3.30.160.60:FF:000690">
    <property type="entry name" value="Zinc finger protein 354C"/>
    <property type="match status" value="1"/>
</dbReference>
<dbReference type="PROSITE" id="PS50157">
    <property type="entry name" value="ZINC_FINGER_C2H2_2"/>
    <property type="match status" value="8"/>
</dbReference>
<evidence type="ECO:0000256" key="9">
    <source>
        <dbReference type="ARBA" id="ARBA00023163"/>
    </source>
</evidence>
<feature type="compositionally biased region" description="Polar residues" evidence="12">
    <location>
        <begin position="632"/>
        <end position="643"/>
    </location>
</feature>
<keyword evidence="8" id="KW-0238">DNA-binding</keyword>
<dbReference type="InterPro" id="IPR013087">
    <property type="entry name" value="Znf_C2H2_type"/>
</dbReference>
<evidence type="ECO:0000256" key="10">
    <source>
        <dbReference type="ARBA" id="ARBA00023242"/>
    </source>
</evidence>
<dbReference type="FunFam" id="3.30.160.60:FF:000710">
    <property type="entry name" value="Zinc finger protein 768"/>
    <property type="match status" value="1"/>
</dbReference>
<dbReference type="Pfam" id="PF00096">
    <property type="entry name" value="zf-C2H2"/>
    <property type="match status" value="4"/>
</dbReference>
<feature type="domain" description="C2H2-type" evidence="13">
    <location>
        <begin position="120"/>
        <end position="147"/>
    </location>
</feature>
<protein>
    <recommendedName>
        <fullName evidence="13">C2H2-type domain-containing protein</fullName>
    </recommendedName>
</protein>
<comment type="caution">
    <text evidence="14">The sequence shown here is derived from an EMBL/GenBank/DDBJ whole genome shotgun (WGS) entry which is preliminary data.</text>
</comment>
<dbReference type="EMBL" id="JARKIK010000005">
    <property type="protein sequence ID" value="KAK8751544.1"/>
    <property type="molecule type" value="Genomic_DNA"/>
</dbReference>
<keyword evidence="4" id="KW-0677">Repeat</keyword>
<keyword evidence="15" id="KW-1185">Reference proteome</keyword>
<evidence type="ECO:0000256" key="7">
    <source>
        <dbReference type="ARBA" id="ARBA00023015"/>
    </source>
</evidence>
<reference evidence="14 15" key="1">
    <citation type="journal article" date="2024" name="BMC Genomics">
        <title>Genome assembly of redclaw crayfish (Cherax quadricarinatus) provides insights into its immune adaptation and hypoxia tolerance.</title>
        <authorList>
            <person name="Liu Z."/>
            <person name="Zheng J."/>
            <person name="Li H."/>
            <person name="Fang K."/>
            <person name="Wang S."/>
            <person name="He J."/>
            <person name="Zhou D."/>
            <person name="Weng S."/>
            <person name="Chi M."/>
            <person name="Gu Z."/>
            <person name="He J."/>
            <person name="Li F."/>
            <person name="Wang M."/>
        </authorList>
    </citation>
    <scope>NUCLEOTIDE SEQUENCE [LARGE SCALE GENOMIC DNA]</scope>
    <source>
        <strain evidence="14">ZL_2023a</strain>
    </source>
</reference>
<comment type="similarity">
    <text evidence="2">Belongs to the krueppel C2H2-type zinc-finger protein family.</text>
</comment>
<name>A0AAW0YN64_CHEQU</name>
<feature type="domain" description="C2H2-type" evidence="13">
    <location>
        <begin position="273"/>
        <end position="300"/>
    </location>
</feature>
<dbReference type="SUPFAM" id="SSF57667">
    <property type="entry name" value="beta-beta-alpha zinc fingers"/>
    <property type="match status" value="4"/>
</dbReference>
<dbReference type="FunFam" id="3.30.160.60:FF:001498">
    <property type="entry name" value="Zinc finger protein 404"/>
    <property type="match status" value="1"/>
</dbReference>
<feature type="domain" description="C2H2-type" evidence="13">
    <location>
        <begin position="92"/>
        <end position="119"/>
    </location>
</feature>
<evidence type="ECO:0000256" key="8">
    <source>
        <dbReference type="ARBA" id="ARBA00023125"/>
    </source>
</evidence>
<sequence length="702" mass="79635">MDIGNSKMLSDKTGEGFNKLRLLEMDCQVHGCNKLFKCFQCGKAFSKKSSIVCHMRLHTGEKPFTCTQCSCTFAHKSTLLNHSRLHTGEKPYECEICLKRFRQRSNYYLHKKIHTKEKSFECDICSKKFAQRVHLTTHKRLHTGEKPYICKECNKGFSQRCHLNRHQTVHVSDKFYSCEIFDKKFASSDHLRSHIRSHTGTQKKKSKHSRSFAEKNTFNSFLKEDGLNLASSSNYPDKSKKKQNLECEFCHKKCIKKSHLRHHIFIHTGEKPYKCTTCKKKFSERGSLNRHMKLHSGTCPNTILLTGCNIFSSSVLDSKCGTNFPMDSAFLMNHRANTTELMLQRTGNTLENDDKSDLVCSEETRSYLTSLASSARLDNVGVNDLSERTVPLVKKRRKIHSSVLVDENYSDVNKTAEVEPHLPGEPVSVSDARSGHLQILTKKEELGEHVVSGNISYIEHLKVTSKTEEYHFAEKAKAKIYVSKEAGAITCEFMVTKQCPYMSKYPSKCKYLVNSNECENQLEEHTRCSYFCNNVGSRVSLFSGIPVFPGKLLAPTEPVLSVACRFLPSEVPEALNEYLPLVDTIETGEFWLLTDQIDSKEFFISEPEPGCSQQVTVEEHTGDRPVEGISKVTPSRQAGKNGQEVTLPYQSSSRKLCGWSPSSSMLDVSFFLLDQQVKEEGARCEIGIKEEVDVGDEIFDSL</sequence>
<dbReference type="GO" id="GO:0005634">
    <property type="term" value="C:nucleus"/>
    <property type="evidence" value="ECO:0007669"/>
    <property type="project" value="UniProtKB-SubCell"/>
</dbReference>
<keyword evidence="5 11" id="KW-0863">Zinc-finger</keyword>
<keyword evidence="6" id="KW-0862">Zinc</keyword>
<dbReference type="AlphaFoldDB" id="A0AAW0YN64"/>
<dbReference type="InterPro" id="IPR036236">
    <property type="entry name" value="Znf_C2H2_sf"/>
</dbReference>
<dbReference type="FunFam" id="3.30.160.60:FF:000264">
    <property type="entry name" value="Zinc finger protein 236"/>
    <property type="match status" value="1"/>
</dbReference>
<evidence type="ECO:0000256" key="6">
    <source>
        <dbReference type="ARBA" id="ARBA00022833"/>
    </source>
</evidence>
<feature type="domain" description="C2H2-type" evidence="13">
    <location>
        <begin position="245"/>
        <end position="272"/>
    </location>
</feature>
<evidence type="ECO:0000256" key="12">
    <source>
        <dbReference type="SAM" id="MobiDB-lite"/>
    </source>
</evidence>